<evidence type="ECO:0000256" key="6">
    <source>
        <dbReference type="SAM" id="Phobius"/>
    </source>
</evidence>
<dbReference type="SUPFAM" id="SSF55073">
    <property type="entry name" value="Nucleotide cyclase"/>
    <property type="match status" value="1"/>
</dbReference>
<feature type="transmembrane region" description="Helical" evidence="6">
    <location>
        <begin position="152"/>
        <end position="171"/>
    </location>
</feature>
<keyword evidence="10" id="KW-0808">Transferase</keyword>
<protein>
    <submittedName>
        <fullName evidence="10">Diguanylate cyclase</fullName>
        <ecNumber evidence="10">2.7.7.65</ecNumber>
    </submittedName>
    <submittedName>
        <fullName evidence="9">GGDEF domain-containing protein</fullName>
    </submittedName>
</protein>
<dbReference type="PROSITE" id="PS50887">
    <property type="entry name" value="GGDEF"/>
    <property type="match status" value="1"/>
</dbReference>
<evidence type="ECO:0000256" key="4">
    <source>
        <dbReference type="ARBA" id="ARBA00022989"/>
    </source>
</evidence>
<accession>A0A7Z7QQW2</accession>
<dbReference type="GO" id="GO:0000155">
    <property type="term" value="F:phosphorelay sensor kinase activity"/>
    <property type="evidence" value="ECO:0007669"/>
    <property type="project" value="InterPro"/>
</dbReference>
<dbReference type="GeneID" id="93790746"/>
<dbReference type="InterPro" id="IPR043128">
    <property type="entry name" value="Rev_trsase/Diguanyl_cyclase"/>
</dbReference>
<dbReference type="GO" id="GO:0052621">
    <property type="term" value="F:diguanylate cyclase activity"/>
    <property type="evidence" value="ECO:0007669"/>
    <property type="project" value="UniProtKB-EC"/>
</dbReference>
<dbReference type="Proteomes" id="UP000264146">
    <property type="component" value="Chromosome"/>
</dbReference>
<dbReference type="Pfam" id="PF00990">
    <property type="entry name" value="GGDEF"/>
    <property type="match status" value="1"/>
</dbReference>
<dbReference type="EC" id="2.7.7.65" evidence="10"/>
<keyword evidence="5 6" id="KW-0472">Membrane</keyword>
<evidence type="ECO:0000256" key="1">
    <source>
        <dbReference type="ARBA" id="ARBA00004651"/>
    </source>
</evidence>
<evidence type="ECO:0000313" key="9">
    <source>
        <dbReference type="EMBL" id="NHA33488.1"/>
    </source>
</evidence>
<dbReference type="EMBL" id="UHEF01000001">
    <property type="protein sequence ID" value="SUM89988.1"/>
    <property type="molecule type" value="Genomic_DNA"/>
</dbReference>
<dbReference type="InterPro" id="IPR050469">
    <property type="entry name" value="Diguanylate_Cyclase"/>
</dbReference>
<dbReference type="GO" id="GO:0071555">
    <property type="term" value="P:cell wall organization"/>
    <property type="evidence" value="ECO:0007669"/>
    <property type="project" value="InterPro"/>
</dbReference>
<evidence type="ECO:0000313" key="8">
    <source>
        <dbReference type="EMBL" id="CAD7360424.1"/>
    </source>
</evidence>
<keyword evidence="2" id="KW-1003">Cell membrane</keyword>
<organism evidence="10">
    <name type="scientific">Staphylococcus schleiferi</name>
    <dbReference type="NCBI Taxonomy" id="1295"/>
    <lineage>
        <taxon>Bacteria</taxon>
        <taxon>Bacillati</taxon>
        <taxon>Bacillota</taxon>
        <taxon>Bacilli</taxon>
        <taxon>Bacillales</taxon>
        <taxon>Staphylococcaceae</taxon>
        <taxon>Staphylococcus</taxon>
    </lineage>
</organism>
<dbReference type="AlphaFoldDB" id="A0A7Z7QQW2"/>
<dbReference type="FunFam" id="3.30.70.270:FF:000001">
    <property type="entry name" value="Diguanylate cyclase domain protein"/>
    <property type="match status" value="1"/>
</dbReference>
<reference evidence="10" key="2">
    <citation type="submission" date="2018-06" db="EMBL/GenBank/DDBJ databases">
        <authorList>
            <consortium name="Pathogen Informatics"/>
            <person name="Doyle S."/>
        </authorList>
    </citation>
    <scope>NUCLEOTIDE SEQUENCE [LARGE SCALE GENOMIC DNA]</scope>
    <source>
        <strain evidence="10">NCTC12218</strain>
    </source>
</reference>
<dbReference type="EMBL" id="LR962863">
    <property type="protein sequence ID" value="CAD7360424.1"/>
    <property type="molecule type" value="Genomic_DNA"/>
</dbReference>
<dbReference type="GO" id="GO:0043709">
    <property type="term" value="P:cell adhesion involved in single-species biofilm formation"/>
    <property type="evidence" value="ECO:0007669"/>
    <property type="project" value="TreeGrafter"/>
</dbReference>
<evidence type="ECO:0000259" key="7">
    <source>
        <dbReference type="PROSITE" id="PS50887"/>
    </source>
</evidence>
<evidence type="ECO:0000313" key="12">
    <source>
        <dbReference type="Proteomes" id="UP000572988"/>
    </source>
</evidence>
<feature type="transmembrane region" description="Helical" evidence="6">
    <location>
        <begin position="6"/>
        <end position="24"/>
    </location>
</feature>
<keyword evidence="10" id="KW-0548">Nucleotidyltransferase</keyword>
<sequence>MIEAIIYNISVTIAGIYLFHRLQYAESHDFRFSKSYITVLMTIVGLLLALYPVPIEHYMVQLSFVPLLFLGRYTNSFYTFISAMIIALVGYFVLSTSLTYAIALIIIAGVVSTIGPFLKQNHVVAIQILNVLSIIILTVIALFMPSYDIKEVIYLIPLSVIATLVTAIFYVDLLRFFSLIERYENEETVDYLTGLGNVKEFDRHLNEVSRIADDNNQSLALLLIDIDGFKDVNDAHTHRAGDAVLKQMSHLFQNYVPKKTKIFRNGGEEFSIVLRHYSLDECVKLAENIRKAVEKSNFHLPDKTVIKLSVSIGVGYLDSDAHKSHRKVFKDADDMLHVAKNEGRNKVMFNPIIKLQ</sequence>
<dbReference type="InterPro" id="IPR000160">
    <property type="entry name" value="GGDEF_dom"/>
</dbReference>
<reference evidence="8 11" key="3">
    <citation type="submission" date="2020-11" db="EMBL/GenBank/DDBJ databases">
        <authorList>
            <consortium name="Pathogen Informatics"/>
        </authorList>
    </citation>
    <scope>NUCLEOTIDE SEQUENCE [LARGE SCALE GENOMIC DNA]</scope>
    <source>
        <strain evidence="8 11">NCTC12218</strain>
    </source>
</reference>
<dbReference type="PANTHER" id="PTHR45138:SF9">
    <property type="entry name" value="DIGUANYLATE CYCLASE DGCM-RELATED"/>
    <property type="match status" value="1"/>
</dbReference>
<feature type="domain" description="GGDEF" evidence="7">
    <location>
        <begin position="217"/>
        <end position="352"/>
    </location>
</feature>
<dbReference type="GO" id="GO:0005886">
    <property type="term" value="C:plasma membrane"/>
    <property type="evidence" value="ECO:0007669"/>
    <property type="project" value="UniProtKB-SubCell"/>
</dbReference>
<gene>
    <name evidence="10" type="primary">dosC_1</name>
    <name evidence="9" type="ORF">C1O36_02925</name>
    <name evidence="10" type="ORF">NCTC12218_02100</name>
</gene>
<evidence type="ECO:0000256" key="2">
    <source>
        <dbReference type="ARBA" id="ARBA00022475"/>
    </source>
</evidence>
<feature type="transmembrane region" description="Helical" evidence="6">
    <location>
        <begin position="124"/>
        <end position="145"/>
    </location>
</feature>
<keyword evidence="4 6" id="KW-1133">Transmembrane helix</keyword>
<dbReference type="PANTHER" id="PTHR45138">
    <property type="entry name" value="REGULATORY COMPONENTS OF SENSORY TRANSDUCTION SYSTEM"/>
    <property type="match status" value="1"/>
</dbReference>
<dbReference type="InterPro" id="IPR011620">
    <property type="entry name" value="Sig_transdc_His_kinase_LytS_TM"/>
</dbReference>
<dbReference type="Gene3D" id="3.30.70.270">
    <property type="match status" value="1"/>
</dbReference>
<comment type="subcellular location">
    <subcellularLocation>
        <location evidence="1">Cell membrane</location>
        <topology evidence="1">Multi-pass membrane protein</topology>
    </subcellularLocation>
</comment>
<dbReference type="SMART" id="SM00267">
    <property type="entry name" value="GGDEF"/>
    <property type="match status" value="1"/>
</dbReference>
<evidence type="ECO:0000256" key="3">
    <source>
        <dbReference type="ARBA" id="ARBA00022692"/>
    </source>
</evidence>
<dbReference type="Proteomes" id="UP000572988">
    <property type="component" value="Unassembled WGS sequence"/>
</dbReference>
<feature type="transmembrane region" description="Helical" evidence="6">
    <location>
        <begin position="36"/>
        <end position="55"/>
    </location>
</feature>
<dbReference type="GO" id="GO:1902201">
    <property type="term" value="P:negative regulation of bacterial-type flagellum-dependent cell motility"/>
    <property type="evidence" value="ECO:0007669"/>
    <property type="project" value="TreeGrafter"/>
</dbReference>
<feature type="transmembrane region" description="Helical" evidence="6">
    <location>
        <begin position="75"/>
        <end position="94"/>
    </location>
</feature>
<dbReference type="EMBL" id="POVK01000006">
    <property type="protein sequence ID" value="NHA33488.1"/>
    <property type="molecule type" value="Genomic_DNA"/>
</dbReference>
<keyword evidence="12" id="KW-1185">Reference proteome</keyword>
<evidence type="ECO:0000256" key="5">
    <source>
        <dbReference type="ARBA" id="ARBA00023136"/>
    </source>
</evidence>
<evidence type="ECO:0000313" key="10">
    <source>
        <dbReference type="EMBL" id="SUM89988.1"/>
    </source>
</evidence>
<reference evidence="9 12" key="1">
    <citation type="submission" date="2018-01" db="EMBL/GenBank/DDBJ databases">
        <title>Complete genome sequence of Staphylococcus Scheliferi isolated from human.</title>
        <authorList>
            <person name="Abouelkhair M.A."/>
            <person name="Bemis D.A."/>
            <person name="Kania S.A."/>
        </authorList>
    </citation>
    <scope>NUCLEOTIDE SEQUENCE [LARGE SCALE GENOMIC DNA]</scope>
    <source>
        <strain evidence="9 12">ATCC 43808</strain>
    </source>
</reference>
<feature type="transmembrane region" description="Helical" evidence="6">
    <location>
        <begin position="101"/>
        <end position="118"/>
    </location>
</feature>
<dbReference type="Pfam" id="PF07694">
    <property type="entry name" value="5TM-5TMR_LYT"/>
    <property type="match status" value="1"/>
</dbReference>
<dbReference type="RefSeq" id="WP_016424511.1">
    <property type="nucleotide sequence ID" value="NZ_CABKRV010000001.1"/>
</dbReference>
<keyword evidence="3 6" id="KW-0812">Transmembrane</keyword>
<dbReference type="NCBIfam" id="TIGR00254">
    <property type="entry name" value="GGDEF"/>
    <property type="match status" value="1"/>
</dbReference>
<proteinExistence type="predicted"/>
<dbReference type="InterPro" id="IPR029787">
    <property type="entry name" value="Nucleotide_cyclase"/>
</dbReference>
<dbReference type="CDD" id="cd01949">
    <property type="entry name" value="GGDEF"/>
    <property type="match status" value="1"/>
</dbReference>
<evidence type="ECO:0000313" key="11">
    <source>
        <dbReference type="Proteomes" id="UP000264146"/>
    </source>
</evidence>
<name>A0A7Z7QQW2_STASC</name>